<accession>A0A2M7PKA1</accession>
<feature type="non-terminal residue" evidence="2">
    <location>
        <position position="267"/>
    </location>
</feature>
<dbReference type="CDD" id="cd07302">
    <property type="entry name" value="CHD"/>
    <property type="match status" value="1"/>
</dbReference>
<dbReference type="RefSeq" id="WP_406608577.1">
    <property type="nucleotide sequence ID" value="NZ_PFKO01000391.1"/>
</dbReference>
<dbReference type="GO" id="GO:0009190">
    <property type="term" value="P:cyclic nucleotide biosynthetic process"/>
    <property type="evidence" value="ECO:0007669"/>
    <property type="project" value="InterPro"/>
</dbReference>
<dbReference type="Pfam" id="PF00211">
    <property type="entry name" value="Guanylate_cyc"/>
    <property type="match status" value="1"/>
</dbReference>
<dbReference type="Gene3D" id="1.10.1660.10">
    <property type="match status" value="1"/>
</dbReference>
<dbReference type="GO" id="GO:0035556">
    <property type="term" value="P:intracellular signal transduction"/>
    <property type="evidence" value="ECO:0007669"/>
    <property type="project" value="InterPro"/>
</dbReference>
<dbReference type="AlphaFoldDB" id="A0A2M7PKA1"/>
<dbReference type="Gene3D" id="3.30.70.1230">
    <property type="entry name" value="Nucleotide cyclase"/>
    <property type="match status" value="1"/>
</dbReference>
<feature type="domain" description="Guanylate cyclase" evidence="1">
    <location>
        <begin position="117"/>
        <end position="250"/>
    </location>
</feature>
<organism evidence="2 3">
    <name type="scientific">Candidatus Infernicultor aquiphilus</name>
    <dbReference type="NCBI Taxonomy" id="1805029"/>
    <lineage>
        <taxon>Bacteria</taxon>
        <taxon>Pseudomonadati</taxon>
        <taxon>Atribacterota</taxon>
        <taxon>Candidatus Phoenicimicrobiia</taxon>
        <taxon>Candidatus Pheonicimicrobiales</taxon>
        <taxon>Candidatus Phoenicimicrobiaceae</taxon>
        <taxon>Candidatus Infernicultor</taxon>
    </lineage>
</organism>
<dbReference type="GO" id="GO:0004016">
    <property type="term" value="F:adenylate cyclase activity"/>
    <property type="evidence" value="ECO:0007669"/>
    <property type="project" value="UniProtKB-ARBA"/>
</dbReference>
<dbReference type="InterPro" id="IPR029787">
    <property type="entry name" value="Nucleotide_cyclase"/>
</dbReference>
<dbReference type="PROSITE" id="PS50125">
    <property type="entry name" value="GUANYLATE_CYCLASE_2"/>
    <property type="match status" value="1"/>
</dbReference>
<reference evidence="2 3" key="1">
    <citation type="submission" date="2017-09" db="EMBL/GenBank/DDBJ databases">
        <title>Depth-based differentiation of microbial function through sediment-hosted aquifers and enrichment of novel symbionts in the deep terrestrial subsurface.</title>
        <authorList>
            <person name="Probst A.J."/>
            <person name="Ladd B."/>
            <person name="Jarett J.K."/>
            <person name="Geller-Mcgrath D.E."/>
            <person name="Sieber C.M."/>
            <person name="Emerson J.B."/>
            <person name="Anantharaman K."/>
            <person name="Thomas B.C."/>
            <person name="Malmstrom R."/>
            <person name="Stieglmeier M."/>
            <person name="Klingl A."/>
            <person name="Woyke T."/>
            <person name="Ryan C.M."/>
            <person name="Banfield J.F."/>
        </authorList>
    </citation>
    <scope>NUCLEOTIDE SEQUENCE [LARGE SCALE GENOMIC DNA]</scope>
    <source>
        <strain evidence="2">CG_4_10_14_3_um_filter_34_13</strain>
    </source>
</reference>
<evidence type="ECO:0000313" key="2">
    <source>
        <dbReference type="EMBL" id="PIY31063.1"/>
    </source>
</evidence>
<evidence type="ECO:0000313" key="3">
    <source>
        <dbReference type="Proteomes" id="UP000230646"/>
    </source>
</evidence>
<proteinExistence type="predicted"/>
<comment type="caution">
    <text evidence="2">The sequence shown here is derived from an EMBL/GenBank/DDBJ whole genome shotgun (WGS) entry which is preliminary data.</text>
</comment>
<dbReference type="SUPFAM" id="SSF55073">
    <property type="entry name" value="Nucleotide cyclase"/>
    <property type="match status" value="1"/>
</dbReference>
<protein>
    <recommendedName>
        <fullName evidence="1">Guanylate cyclase domain-containing protein</fullName>
    </recommendedName>
</protein>
<sequence length="267" mass="30666">MSSISNSLMISSKEIIEKTGISRATLNNYIKLGILPRPLVKKPEDARTRAKKIGYFPETVIERILIVKKMKKNGSFMEDIVNRLHETINSTEEGLLKLTINNLHCPDQRIPSLVSFSVLVADLQDSVRICADLPPEEYFELINQVWKCIEGSFKKYYGLYGKHAGDSMVYYFLKDKDSNYLMNSIYCALELREKVKKLGMEWKARKGWFHDLYMNIGINEGQEYFGAIVHSPGIEFTAFGDSVNYAGRLSDFARYGSIWTTKNMIRK</sequence>
<gene>
    <name evidence="2" type="ORF">COZ07_10565</name>
</gene>
<name>A0A2M7PKA1_9BACT</name>
<dbReference type="Proteomes" id="UP000230646">
    <property type="component" value="Unassembled WGS sequence"/>
</dbReference>
<evidence type="ECO:0000259" key="1">
    <source>
        <dbReference type="PROSITE" id="PS50125"/>
    </source>
</evidence>
<dbReference type="EMBL" id="PFKO01000391">
    <property type="protein sequence ID" value="PIY31063.1"/>
    <property type="molecule type" value="Genomic_DNA"/>
</dbReference>
<dbReference type="InterPro" id="IPR001054">
    <property type="entry name" value="A/G_cyclase"/>
</dbReference>